<dbReference type="Proteomes" id="UP000008555">
    <property type="component" value="Chromosome"/>
</dbReference>
<dbReference type="EMBL" id="CP000733">
    <property type="protein sequence ID" value="ABS77603.1"/>
    <property type="molecule type" value="Genomic_DNA"/>
</dbReference>
<evidence type="ECO:0000313" key="2">
    <source>
        <dbReference type="Proteomes" id="UP000008555"/>
    </source>
</evidence>
<proteinExistence type="predicted"/>
<reference evidence="1 2" key="1">
    <citation type="journal article" date="2009" name="Infect. Immun.">
        <title>Comparative genomics reveal extensive transposon-mediated genomic plasticity and diversity among potential effector proteins within the genus Coxiella.</title>
        <authorList>
            <person name="Beare P.A."/>
            <person name="Unsworth N."/>
            <person name="Andoh M."/>
            <person name="Voth D.E."/>
            <person name="Omsland A."/>
            <person name="Gilk S.D."/>
            <person name="Williams K.P."/>
            <person name="Sobral B.W."/>
            <person name="Kupko J.J.III."/>
            <person name="Porcella S.F."/>
            <person name="Samuel J.E."/>
            <person name="Heinzen R.A."/>
        </authorList>
    </citation>
    <scope>NUCLEOTIDE SEQUENCE [LARGE SCALE GENOMIC DNA]</scope>
    <source>
        <strain evidence="1 2">Dugway 5J108-111</strain>
    </source>
</reference>
<dbReference type="AlphaFoldDB" id="A9KDR5"/>
<protein>
    <submittedName>
        <fullName evidence="1">Uncharacterized protein</fullName>
    </submittedName>
</protein>
<dbReference type="KEGG" id="cbd:CBUD_0740"/>
<dbReference type="HOGENOM" id="CLU_3288229_0_0_6"/>
<gene>
    <name evidence="1" type="ordered locus">CBUD_0740</name>
</gene>
<name>A9KDR5_COXBN</name>
<sequence>MATRPSKTPAKLDQKSFIRDGVNFISVYNTELIFTKVRKA</sequence>
<evidence type="ECO:0000313" key="1">
    <source>
        <dbReference type="EMBL" id="ABS77603.1"/>
    </source>
</evidence>
<accession>A9KDR5</accession>
<organism evidence="1 2">
    <name type="scientific">Coxiella burnetii (strain Dugway 5J108-111)</name>
    <dbReference type="NCBI Taxonomy" id="434922"/>
    <lineage>
        <taxon>Bacteria</taxon>
        <taxon>Pseudomonadati</taxon>
        <taxon>Pseudomonadota</taxon>
        <taxon>Gammaproteobacteria</taxon>
        <taxon>Legionellales</taxon>
        <taxon>Coxiellaceae</taxon>
        <taxon>Coxiella</taxon>
    </lineage>
</organism>